<feature type="region of interest" description="Disordered" evidence="1">
    <location>
        <begin position="120"/>
        <end position="148"/>
    </location>
</feature>
<evidence type="ECO:0000256" key="1">
    <source>
        <dbReference type="SAM" id="MobiDB-lite"/>
    </source>
</evidence>
<sequence length="148" mass="16377">MGRLFEHSSTSLVAELECGSASTVLGDGAIFVGVDGLEPTLRESDAIRSVGTWYGVGVKPSTCNGGGRDVQMEGLLRSQLQTTHEAPIVSVNVRRRYHERARRRRYHKFLHRPYHHAQPVQDIRGHSNFHPSVTAPSDRVPTYPSSSS</sequence>
<name>A0A8T0KAR8_PHAAN</name>
<dbReference type="Proteomes" id="UP000743370">
    <property type="component" value="Unassembled WGS sequence"/>
</dbReference>
<evidence type="ECO:0000313" key="3">
    <source>
        <dbReference type="Proteomes" id="UP000743370"/>
    </source>
</evidence>
<dbReference type="AlphaFoldDB" id="A0A8T0KAR8"/>
<accession>A0A8T0KAR8</accession>
<gene>
    <name evidence="2" type="ORF">HKW66_Vig0229710</name>
</gene>
<protein>
    <submittedName>
        <fullName evidence="2">Uncharacterized protein</fullName>
    </submittedName>
</protein>
<evidence type="ECO:0000313" key="2">
    <source>
        <dbReference type="EMBL" id="KAG2396696.1"/>
    </source>
</evidence>
<organism evidence="2 3">
    <name type="scientific">Phaseolus angularis</name>
    <name type="common">Azuki bean</name>
    <name type="synonym">Vigna angularis</name>
    <dbReference type="NCBI Taxonomy" id="3914"/>
    <lineage>
        <taxon>Eukaryota</taxon>
        <taxon>Viridiplantae</taxon>
        <taxon>Streptophyta</taxon>
        <taxon>Embryophyta</taxon>
        <taxon>Tracheophyta</taxon>
        <taxon>Spermatophyta</taxon>
        <taxon>Magnoliopsida</taxon>
        <taxon>eudicotyledons</taxon>
        <taxon>Gunneridae</taxon>
        <taxon>Pentapetalae</taxon>
        <taxon>rosids</taxon>
        <taxon>fabids</taxon>
        <taxon>Fabales</taxon>
        <taxon>Fabaceae</taxon>
        <taxon>Papilionoideae</taxon>
        <taxon>50 kb inversion clade</taxon>
        <taxon>NPAAA clade</taxon>
        <taxon>indigoferoid/millettioid clade</taxon>
        <taxon>Phaseoleae</taxon>
        <taxon>Vigna</taxon>
    </lineage>
</organism>
<dbReference type="EMBL" id="JABFOF010000005">
    <property type="protein sequence ID" value="KAG2396696.1"/>
    <property type="molecule type" value="Genomic_DNA"/>
</dbReference>
<proteinExistence type="predicted"/>
<reference evidence="2 3" key="1">
    <citation type="submission" date="2020-05" db="EMBL/GenBank/DDBJ databases">
        <title>Vigna angularis (adzuki bean) Var. LongXiaoDou No. 4 denovo assembly.</title>
        <authorList>
            <person name="Xiang H."/>
        </authorList>
    </citation>
    <scope>NUCLEOTIDE SEQUENCE [LARGE SCALE GENOMIC DNA]</scope>
    <source>
        <tissue evidence="2">Leaf</tissue>
    </source>
</reference>
<comment type="caution">
    <text evidence="2">The sequence shown here is derived from an EMBL/GenBank/DDBJ whole genome shotgun (WGS) entry which is preliminary data.</text>
</comment>